<dbReference type="PROSITE" id="PS51343">
    <property type="entry name" value="PII_GLNB_DOM"/>
    <property type="match status" value="1"/>
</dbReference>
<dbReference type="InterPro" id="IPR002187">
    <property type="entry name" value="N-reg_PII"/>
</dbReference>
<accession>A0A6S6T313</accession>
<protein>
    <submittedName>
        <fullName evidence="1">Nitrogen regulatory protein P-II</fullName>
    </submittedName>
</protein>
<proteinExistence type="predicted"/>
<dbReference type="Gene3D" id="3.30.70.120">
    <property type="match status" value="1"/>
</dbReference>
<dbReference type="SUPFAM" id="SSF54913">
    <property type="entry name" value="GlnB-like"/>
    <property type="match status" value="1"/>
</dbReference>
<evidence type="ECO:0000313" key="1">
    <source>
        <dbReference type="EMBL" id="CAA6817511.1"/>
    </source>
</evidence>
<dbReference type="InterPro" id="IPR015867">
    <property type="entry name" value="N-reg_PII/ATP_PRibTrfase_C"/>
</dbReference>
<dbReference type="InterPro" id="IPR011322">
    <property type="entry name" value="N-reg_PII-like_a/b"/>
</dbReference>
<dbReference type="AlphaFoldDB" id="A0A6S6T313"/>
<reference evidence="1" key="1">
    <citation type="submission" date="2020-01" db="EMBL/GenBank/DDBJ databases">
        <authorList>
            <person name="Meier V. D."/>
            <person name="Meier V D."/>
        </authorList>
    </citation>
    <scope>NUCLEOTIDE SEQUENCE</scope>
    <source>
        <strain evidence="1">HLG_WM_MAG_02</strain>
    </source>
</reference>
<organism evidence="1">
    <name type="scientific">uncultured Sulfurovum sp</name>
    <dbReference type="NCBI Taxonomy" id="269237"/>
    <lineage>
        <taxon>Bacteria</taxon>
        <taxon>Pseudomonadati</taxon>
        <taxon>Campylobacterota</taxon>
        <taxon>Epsilonproteobacteria</taxon>
        <taxon>Campylobacterales</taxon>
        <taxon>Sulfurovaceae</taxon>
        <taxon>Sulfurovum</taxon>
        <taxon>environmental samples</taxon>
    </lineage>
</organism>
<name>A0A6S6T313_9BACT</name>
<dbReference type="GO" id="GO:0030234">
    <property type="term" value="F:enzyme regulator activity"/>
    <property type="evidence" value="ECO:0007669"/>
    <property type="project" value="InterPro"/>
</dbReference>
<dbReference type="EMBL" id="CACVAZ010000113">
    <property type="protein sequence ID" value="CAA6817511.1"/>
    <property type="molecule type" value="Genomic_DNA"/>
</dbReference>
<gene>
    <name evidence="1" type="ORF">HELGO_WM18315</name>
</gene>
<dbReference type="GO" id="GO:0006808">
    <property type="term" value="P:regulation of nitrogen utilization"/>
    <property type="evidence" value="ECO:0007669"/>
    <property type="project" value="InterPro"/>
</dbReference>
<dbReference type="Pfam" id="PF00543">
    <property type="entry name" value="P-II"/>
    <property type="match status" value="1"/>
</dbReference>
<sequence>MKFTALVAIIEDKDEEAAIDVAKEAGAGGVTIIHGKNIGLEEKKVFFGLTLEENVSVLLFVLPRKLSMKVMKAIRFKFDLDNAKNGGLVFTLPLSHVAGLDTNELHKFEDNIKSMI</sequence>